<reference evidence="2" key="1">
    <citation type="submission" date="2016-10" db="EMBL/GenBank/DDBJ databases">
        <authorList>
            <person name="Varghese N."/>
            <person name="Submissions S."/>
        </authorList>
    </citation>
    <scope>NUCLEOTIDE SEQUENCE [LARGE SCALE GENOMIC DNA]</scope>
    <source>
        <strain evidence="2">IBRC-M 10403</strain>
    </source>
</reference>
<organism evidence="1 2">
    <name type="scientific">Actinokineospora iranica</name>
    <dbReference type="NCBI Taxonomy" id="1271860"/>
    <lineage>
        <taxon>Bacteria</taxon>
        <taxon>Bacillati</taxon>
        <taxon>Actinomycetota</taxon>
        <taxon>Actinomycetes</taxon>
        <taxon>Pseudonocardiales</taxon>
        <taxon>Pseudonocardiaceae</taxon>
        <taxon>Actinokineospora</taxon>
    </lineage>
</organism>
<dbReference type="GO" id="GO:0016831">
    <property type="term" value="F:carboxy-lyase activity"/>
    <property type="evidence" value="ECO:0007669"/>
    <property type="project" value="InterPro"/>
</dbReference>
<evidence type="ECO:0000313" key="1">
    <source>
        <dbReference type="EMBL" id="SDD12652.1"/>
    </source>
</evidence>
<proteinExistence type="predicted"/>
<name>A0A1G6S6U2_9PSEU</name>
<dbReference type="STRING" id="1271860.SAMN05216174_107264"/>
<keyword evidence="2" id="KW-1185">Reference proteome</keyword>
<dbReference type="CDD" id="cd14241">
    <property type="entry name" value="PAD"/>
    <property type="match status" value="1"/>
</dbReference>
<evidence type="ECO:0000313" key="2">
    <source>
        <dbReference type="Proteomes" id="UP000199501"/>
    </source>
</evidence>
<dbReference type="InterPro" id="IPR008729">
    <property type="entry name" value="PA_de_COase"/>
</dbReference>
<accession>A0A1G6S6U2</accession>
<dbReference type="Proteomes" id="UP000199501">
    <property type="component" value="Unassembled WGS sequence"/>
</dbReference>
<dbReference type="AlphaFoldDB" id="A0A1G6S6U2"/>
<dbReference type="EMBL" id="FMZZ01000007">
    <property type="protein sequence ID" value="SDD12652.1"/>
    <property type="molecule type" value="Genomic_DNA"/>
</dbReference>
<dbReference type="Pfam" id="PF05870">
    <property type="entry name" value="PA_decarbox"/>
    <property type="match status" value="1"/>
</dbReference>
<dbReference type="RefSeq" id="WP_091451508.1">
    <property type="nucleotide sequence ID" value="NZ_FMZZ01000007.1"/>
</dbReference>
<dbReference type="PANTHER" id="PTHR40087">
    <property type="entry name" value="PHENOLIC ACID DECARBOXYLASE PADC"/>
    <property type="match status" value="1"/>
</dbReference>
<dbReference type="Gene3D" id="2.40.128.20">
    <property type="match status" value="1"/>
</dbReference>
<dbReference type="InterPro" id="IPR012674">
    <property type="entry name" value="Calycin"/>
</dbReference>
<dbReference type="SUPFAM" id="SSF50814">
    <property type="entry name" value="Lipocalins"/>
    <property type="match status" value="1"/>
</dbReference>
<dbReference type="OrthoDB" id="1623004at2"/>
<gene>
    <name evidence="1" type="ORF">SAMN05216174_107264</name>
</gene>
<protein>
    <submittedName>
        <fullName evidence="1">Phenolic acid decarboxylase</fullName>
    </submittedName>
</protein>
<dbReference type="PANTHER" id="PTHR40087:SF1">
    <property type="entry name" value="PHENOLIC ACID DECARBOXYLASE PADC"/>
    <property type="match status" value="1"/>
</dbReference>
<sequence>MSEDDTRNLSGIVGKRFIYTYDSGWQYEMYVKNANTVAYRVHSGLFAGRWVKNQRVRLARLGAEVYKISWTEPTGTTVSVDVLPGRRRLHAVIFLPRWVGEHPERVAVLQDDHVDEMAKYRDDGPTYPTTVVFESAEITFLEDCGPDDETVIAMSPAELPTGHTAQVN</sequence>